<feature type="compositionally biased region" description="Basic and acidic residues" evidence="2">
    <location>
        <begin position="1"/>
        <end position="14"/>
    </location>
</feature>
<evidence type="ECO:0000313" key="4">
    <source>
        <dbReference type="Proteomes" id="UP001595075"/>
    </source>
</evidence>
<keyword evidence="4" id="KW-1185">Reference proteome</keyword>
<dbReference type="Proteomes" id="UP001595075">
    <property type="component" value="Unassembled WGS sequence"/>
</dbReference>
<feature type="coiled-coil region" evidence="1">
    <location>
        <begin position="186"/>
        <end position="227"/>
    </location>
</feature>
<organism evidence="3 4">
    <name type="scientific">Oculimacula yallundae</name>
    <dbReference type="NCBI Taxonomy" id="86028"/>
    <lineage>
        <taxon>Eukaryota</taxon>
        <taxon>Fungi</taxon>
        <taxon>Dikarya</taxon>
        <taxon>Ascomycota</taxon>
        <taxon>Pezizomycotina</taxon>
        <taxon>Leotiomycetes</taxon>
        <taxon>Helotiales</taxon>
        <taxon>Ploettnerulaceae</taxon>
        <taxon>Oculimacula</taxon>
    </lineage>
</organism>
<keyword evidence="1" id="KW-0175">Coiled coil</keyword>
<protein>
    <submittedName>
        <fullName evidence="3">Uncharacterized protein</fullName>
    </submittedName>
</protein>
<accession>A0ABR4CZB7</accession>
<reference evidence="3 4" key="1">
    <citation type="journal article" date="2024" name="Commun. Biol.">
        <title>Comparative genomic analysis of thermophilic fungi reveals convergent evolutionary adaptations and gene losses.</title>
        <authorList>
            <person name="Steindorff A.S."/>
            <person name="Aguilar-Pontes M.V."/>
            <person name="Robinson A.J."/>
            <person name="Andreopoulos B."/>
            <person name="LaButti K."/>
            <person name="Kuo A."/>
            <person name="Mondo S."/>
            <person name="Riley R."/>
            <person name="Otillar R."/>
            <person name="Haridas S."/>
            <person name="Lipzen A."/>
            <person name="Grimwood J."/>
            <person name="Schmutz J."/>
            <person name="Clum A."/>
            <person name="Reid I.D."/>
            <person name="Moisan M.C."/>
            <person name="Butler G."/>
            <person name="Nguyen T.T.M."/>
            <person name="Dewar K."/>
            <person name="Conant G."/>
            <person name="Drula E."/>
            <person name="Henrissat B."/>
            <person name="Hansel C."/>
            <person name="Singer S."/>
            <person name="Hutchinson M.I."/>
            <person name="de Vries R.P."/>
            <person name="Natvig D.O."/>
            <person name="Powell A.J."/>
            <person name="Tsang A."/>
            <person name="Grigoriev I.V."/>
        </authorList>
    </citation>
    <scope>NUCLEOTIDE SEQUENCE [LARGE SCALE GENOMIC DNA]</scope>
    <source>
        <strain evidence="3 4">CBS 494.80</strain>
    </source>
</reference>
<evidence type="ECO:0000313" key="3">
    <source>
        <dbReference type="EMBL" id="KAL2074856.1"/>
    </source>
</evidence>
<feature type="region of interest" description="Disordered" evidence="2">
    <location>
        <begin position="1"/>
        <end position="29"/>
    </location>
</feature>
<gene>
    <name evidence="3" type="ORF">VTL71DRAFT_8635</name>
</gene>
<name>A0ABR4CZB7_9HELO</name>
<proteinExistence type="predicted"/>
<dbReference type="EMBL" id="JAZHXI010000002">
    <property type="protein sequence ID" value="KAL2074856.1"/>
    <property type="molecule type" value="Genomic_DNA"/>
</dbReference>
<comment type="caution">
    <text evidence="3">The sequence shown here is derived from an EMBL/GenBank/DDBJ whole genome shotgun (WGS) entry which is preliminary data.</text>
</comment>
<evidence type="ECO:0000256" key="1">
    <source>
        <dbReference type="SAM" id="Coils"/>
    </source>
</evidence>
<evidence type="ECO:0000256" key="2">
    <source>
        <dbReference type="SAM" id="MobiDB-lite"/>
    </source>
</evidence>
<sequence>MAVNKTEKSVEDARSPAMLPGTVTTPRRPIDSMRQSLHRGMSGSPPLGVIALPRTNFSPVISRSFSLRLQRSRKSSMTSECPDTPSNIEQASILRSARVFSKLSSHFNGSGSSSGSMDNAVACLDSSETTEVFYDCVEYMEDQPMSPLPRIHTMLNLSSCTSESRPLKIHEDEIIATSTSSDTTALESSQKMITDQQIKLERTEAELEDCKRILEATESQIALAKDKDAKLEEFVSSFTRSLRQTHRCMTIHTTLSSSDFNLDGESTTHLESSGYTEDDNDLPVVSAGIDVGLMDSITDLRSAWQSIRGLAKALQKENADLMRRLETSDLACTNAIIQVDARDTEITKVKAELATQNNLTYTEQQKMEALEQELKLLKRDCIDKEPLVKIGAAIRLRFLEQSKIQIREVSRESLDQVIIQAGNAAAHDVNLSADIATLKLDFCGTADIKAIFFEMYRGKPEEFALCKQIVCRAFELQATMLVQIGYYGMPNLHKRIHGVIREIMEFAKQETLENTLEGRRLLARVESIGNEIFEYKARNARRRQ</sequence>